<name>A0A0G4PYP2_PENC3</name>
<protein>
    <submittedName>
        <fullName evidence="2">Str. FM013</fullName>
    </submittedName>
</protein>
<keyword evidence="3" id="KW-1185">Reference proteome</keyword>
<feature type="compositionally biased region" description="Polar residues" evidence="1">
    <location>
        <begin position="1"/>
        <end position="11"/>
    </location>
</feature>
<gene>
    <name evidence="2" type="ORF">PCAMFM013_S119g000001</name>
</gene>
<dbReference type="AlphaFoldDB" id="A0A0G4PYP2"/>
<sequence length="56" mass="6396">MITSRPTQQPFSFPDETRDRGLPSASSSFCFIYPALHWRSPVRFRNLVALRAPSIS</sequence>
<feature type="region of interest" description="Disordered" evidence="1">
    <location>
        <begin position="1"/>
        <end position="23"/>
    </location>
</feature>
<accession>A0A0G4PYP2</accession>
<organism evidence="2 3">
    <name type="scientific">Penicillium camemberti (strain FM 013)</name>
    <dbReference type="NCBI Taxonomy" id="1429867"/>
    <lineage>
        <taxon>Eukaryota</taxon>
        <taxon>Fungi</taxon>
        <taxon>Dikarya</taxon>
        <taxon>Ascomycota</taxon>
        <taxon>Pezizomycotina</taxon>
        <taxon>Eurotiomycetes</taxon>
        <taxon>Eurotiomycetidae</taxon>
        <taxon>Eurotiales</taxon>
        <taxon>Aspergillaceae</taxon>
        <taxon>Penicillium</taxon>
    </lineage>
</organism>
<evidence type="ECO:0000313" key="2">
    <source>
        <dbReference type="EMBL" id="CRL31325.1"/>
    </source>
</evidence>
<dbReference type="EMBL" id="HG793250">
    <property type="protein sequence ID" value="CRL31325.1"/>
    <property type="molecule type" value="Genomic_DNA"/>
</dbReference>
<evidence type="ECO:0000256" key="1">
    <source>
        <dbReference type="SAM" id="MobiDB-lite"/>
    </source>
</evidence>
<evidence type="ECO:0000313" key="3">
    <source>
        <dbReference type="Proteomes" id="UP000053732"/>
    </source>
</evidence>
<proteinExistence type="predicted"/>
<dbReference type="Proteomes" id="UP000053732">
    <property type="component" value="Unassembled WGS sequence"/>
</dbReference>
<reference evidence="2 3" key="1">
    <citation type="journal article" date="2014" name="Nat. Commun.">
        <title>Multiple recent horizontal transfers of a large genomic region in cheese making fungi.</title>
        <authorList>
            <person name="Cheeseman K."/>
            <person name="Ropars J."/>
            <person name="Renault P."/>
            <person name="Dupont J."/>
            <person name="Gouzy J."/>
            <person name="Branca A."/>
            <person name="Abraham A.L."/>
            <person name="Ceppi M."/>
            <person name="Conseiller E."/>
            <person name="Debuchy R."/>
            <person name="Malagnac F."/>
            <person name="Goarin A."/>
            <person name="Silar P."/>
            <person name="Lacoste S."/>
            <person name="Sallet E."/>
            <person name="Bensimon A."/>
            <person name="Giraud T."/>
            <person name="Brygoo Y."/>
        </authorList>
    </citation>
    <scope>NUCLEOTIDE SEQUENCE [LARGE SCALE GENOMIC DNA]</scope>
    <source>
        <strain evidence="3">FM 013</strain>
    </source>
</reference>